<dbReference type="InterPro" id="IPR001387">
    <property type="entry name" value="Cro/C1-type_HTH"/>
</dbReference>
<organism evidence="1 2">
    <name type="scientific">Sulfobacillus benefaciens</name>
    <dbReference type="NCBI Taxonomy" id="453960"/>
    <lineage>
        <taxon>Bacteria</taxon>
        <taxon>Bacillati</taxon>
        <taxon>Bacillota</taxon>
        <taxon>Clostridia</taxon>
        <taxon>Eubacteriales</taxon>
        <taxon>Clostridiales Family XVII. Incertae Sedis</taxon>
        <taxon>Sulfobacillus</taxon>
    </lineage>
</organism>
<dbReference type="AlphaFoldDB" id="A0A2T2XK03"/>
<gene>
    <name evidence="1" type="ORF">C7B46_03680</name>
</gene>
<evidence type="ECO:0000313" key="1">
    <source>
        <dbReference type="EMBL" id="PSR34820.1"/>
    </source>
</evidence>
<dbReference type="CDD" id="cd00093">
    <property type="entry name" value="HTH_XRE"/>
    <property type="match status" value="1"/>
</dbReference>
<sequence>MPILRVNVPGVRQFMKDKGWSERELALHMDLAYSYVNRILGEKRQPGAKFVAGALSLGMRIEDTFIIEDTPAKSQ</sequence>
<accession>A0A2T2XK03</accession>
<protein>
    <recommendedName>
        <fullName evidence="3">HTH cro/C1-type domain-containing protein</fullName>
    </recommendedName>
</protein>
<dbReference type="Proteomes" id="UP000242972">
    <property type="component" value="Unassembled WGS sequence"/>
</dbReference>
<dbReference type="GO" id="GO:0003677">
    <property type="term" value="F:DNA binding"/>
    <property type="evidence" value="ECO:0007669"/>
    <property type="project" value="InterPro"/>
</dbReference>
<evidence type="ECO:0008006" key="3">
    <source>
        <dbReference type="Google" id="ProtNLM"/>
    </source>
</evidence>
<name>A0A2T2XK03_9FIRM</name>
<evidence type="ECO:0000313" key="2">
    <source>
        <dbReference type="Proteomes" id="UP000242972"/>
    </source>
</evidence>
<proteinExistence type="predicted"/>
<dbReference type="EMBL" id="PXYW01000006">
    <property type="protein sequence ID" value="PSR34820.1"/>
    <property type="molecule type" value="Genomic_DNA"/>
</dbReference>
<dbReference type="SUPFAM" id="SSF47413">
    <property type="entry name" value="lambda repressor-like DNA-binding domains"/>
    <property type="match status" value="1"/>
</dbReference>
<comment type="caution">
    <text evidence="1">The sequence shown here is derived from an EMBL/GenBank/DDBJ whole genome shotgun (WGS) entry which is preliminary data.</text>
</comment>
<dbReference type="InterPro" id="IPR010982">
    <property type="entry name" value="Lambda_DNA-bd_dom_sf"/>
</dbReference>
<reference evidence="1 2" key="1">
    <citation type="journal article" date="2014" name="BMC Genomics">
        <title>Comparison of environmental and isolate Sulfobacillus genomes reveals diverse carbon, sulfur, nitrogen, and hydrogen metabolisms.</title>
        <authorList>
            <person name="Justice N.B."/>
            <person name="Norman A."/>
            <person name="Brown C.T."/>
            <person name="Singh A."/>
            <person name="Thomas B.C."/>
            <person name="Banfield J.F."/>
        </authorList>
    </citation>
    <scope>NUCLEOTIDE SEQUENCE [LARGE SCALE GENOMIC DNA]</scope>
    <source>
        <strain evidence="1">AMDSBA4</strain>
    </source>
</reference>